<evidence type="ECO:0000313" key="2">
    <source>
        <dbReference type="Proteomes" id="UP000252884"/>
    </source>
</evidence>
<protein>
    <recommendedName>
        <fullName evidence="3">DDE family transposase</fullName>
    </recommendedName>
</protein>
<gene>
    <name evidence="1" type="ORF">DES41_104628</name>
</gene>
<dbReference type="Proteomes" id="UP000252884">
    <property type="component" value="Unassembled WGS sequence"/>
</dbReference>
<evidence type="ECO:0000313" key="1">
    <source>
        <dbReference type="EMBL" id="RCW71808.1"/>
    </source>
</evidence>
<organism evidence="1 2">
    <name type="scientific">Pseudorhodoferax soli</name>
    <dbReference type="NCBI Taxonomy" id="545864"/>
    <lineage>
        <taxon>Bacteria</taxon>
        <taxon>Pseudomonadati</taxon>
        <taxon>Pseudomonadota</taxon>
        <taxon>Betaproteobacteria</taxon>
        <taxon>Burkholderiales</taxon>
        <taxon>Comamonadaceae</taxon>
    </lineage>
</organism>
<accession>A0A368XXP1</accession>
<reference evidence="1 2" key="1">
    <citation type="submission" date="2018-07" db="EMBL/GenBank/DDBJ databases">
        <title>Genomic Encyclopedia of Type Strains, Phase IV (KMG-IV): sequencing the most valuable type-strain genomes for metagenomic binning, comparative biology and taxonomic classification.</title>
        <authorList>
            <person name="Goeker M."/>
        </authorList>
    </citation>
    <scope>NUCLEOTIDE SEQUENCE [LARGE SCALE GENOMIC DNA]</scope>
    <source>
        <strain evidence="1 2">DSM 21634</strain>
    </source>
</reference>
<sequence length="178" mass="20119">MDRRARDEIHQRRRRIARRSERTEAVEFFNMLTSQEMLQATEALLPEHRERLYPPTVALSMFMRQTLEADGSCQKAVNGWAAQRAADGLRACSVRTGGYCRARQRLPLAMVSGLARHTGRLLSQKAHQRWLWRGRSVKLVDGTGLSMPDTPENQAAYPQPSTQAHGVGFPLARLVVVI</sequence>
<evidence type="ECO:0008006" key="3">
    <source>
        <dbReference type="Google" id="ProtNLM"/>
    </source>
</evidence>
<dbReference type="EMBL" id="QPJK01000004">
    <property type="protein sequence ID" value="RCW71808.1"/>
    <property type="molecule type" value="Genomic_DNA"/>
</dbReference>
<comment type="caution">
    <text evidence="1">The sequence shown here is derived from an EMBL/GenBank/DDBJ whole genome shotgun (WGS) entry which is preliminary data.</text>
</comment>
<keyword evidence="2" id="KW-1185">Reference proteome</keyword>
<proteinExistence type="predicted"/>
<dbReference type="AlphaFoldDB" id="A0A368XXP1"/>
<name>A0A368XXP1_9BURK</name>